<dbReference type="EMBL" id="JAVDSG010000001">
    <property type="protein sequence ID" value="MDR6592806.1"/>
    <property type="molecule type" value="Genomic_DNA"/>
</dbReference>
<keyword evidence="2" id="KW-1185">Reference proteome</keyword>
<reference evidence="1 2" key="1">
    <citation type="submission" date="2023-07" db="EMBL/GenBank/DDBJ databases">
        <title>Sequencing the genomes of 1000 actinobacteria strains.</title>
        <authorList>
            <person name="Klenk H.-P."/>
        </authorList>
    </citation>
    <scope>NUCLEOTIDE SEQUENCE [LARGE SCALE GENOMIC DNA]</scope>
    <source>
        <strain evidence="1 2">DSM 43749</strain>
    </source>
</reference>
<comment type="caution">
    <text evidence="1">The sequence shown here is derived from an EMBL/GenBank/DDBJ whole genome shotgun (WGS) entry which is preliminary data.</text>
</comment>
<dbReference type="RefSeq" id="WP_310304725.1">
    <property type="nucleotide sequence ID" value="NZ_BAAAXB010000001.1"/>
</dbReference>
<evidence type="ECO:0000313" key="1">
    <source>
        <dbReference type="EMBL" id="MDR6592806.1"/>
    </source>
</evidence>
<dbReference type="InterPro" id="IPR027417">
    <property type="entry name" value="P-loop_NTPase"/>
</dbReference>
<sequence>MVVIRCGEVGRRVLRSACAAAAAFARGGDDLVMDEMLLTPGLIRDWTTALTGLDVLFVRVTCPLAVAEQRERARDHAVVGLARGHLPTVHEGVPYDLEVDTASGTPAELAGVVLRARGRVLP</sequence>
<protein>
    <submittedName>
        <fullName evidence="1">Chloramphenicol 3-O-phosphotransferase</fullName>
    </submittedName>
</protein>
<dbReference type="Pfam" id="PF07931">
    <property type="entry name" value="CPT"/>
    <property type="match status" value="1"/>
</dbReference>
<proteinExistence type="predicted"/>
<dbReference type="Gene3D" id="3.40.50.300">
    <property type="entry name" value="P-loop containing nucleotide triphosphate hydrolases"/>
    <property type="match status" value="1"/>
</dbReference>
<gene>
    <name evidence="1" type="ORF">J2S66_001190</name>
</gene>
<dbReference type="Proteomes" id="UP001268819">
    <property type="component" value="Unassembled WGS sequence"/>
</dbReference>
<name>A0ABU1PQR7_9PSEU</name>
<accession>A0ABU1PQR7</accession>
<organism evidence="1 2">
    <name type="scientific">Saccharothrix longispora</name>
    <dbReference type="NCBI Taxonomy" id="33920"/>
    <lineage>
        <taxon>Bacteria</taxon>
        <taxon>Bacillati</taxon>
        <taxon>Actinomycetota</taxon>
        <taxon>Actinomycetes</taxon>
        <taxon>Pseudonocardiales</taxon>
        <taxon>Pseudonocardiaceae</taxon>
        <taxon>Saccharothrix</taxon>
    </lineage>
</organism>
<evidence type="ECO:0000313" key="2">
    <source>
        <dbReference type="Proteomes" id="UP001268819"/>
    </source>
</evidence>